<keyword evidence="2" id="KW-1003">Cell membrane</keyword>
<feature type="transmembrane region" description="Helical" evidence="7">
    <location>
        <begin position="484"/>
        <end position="502"/>
    </location>
</feature>
<dbReference type="Proteomes" id="UP000193564">
    <property type="component" value="Unassembled WGS sequence"/>
</dbReference>
<gene>
    <name evidence="10" type="ORF">AWC01_10340</name>
    <name evidence="9" type="ORF">MDOR_39140</name>
</gene>
<reference evidence="9" key="3">
    <citation type="submission" date="2020-02" db="EMBL/GenBank/DDBJ databases">
        <authorList>
            <person name="Matsumoto Y."/>
            <person name="Motooka D."/>
            <person name="Nakamura S."/>
        </authorList>
    </citation>
    <scope>NUCLEOTIDE SEQUENCE</scope>
    <source>
        <strain evidence="9">JCM 12405</strain>
    </source>
</reference>
<feature type="transmembrane region" description="Helical" evidence="7">
    <location>
        <begin position="28"/>
        <end position="45"/>
    </location>
</feature>
<dbReference type="PANTHER" id="PTHR30509:SF9">
    <property type="entry name" value="MULTIDRUG RESISTANCE PROTEIN MDTO"/>
    <property type="match status" value="1"/>
</dbReference>
<proteinExistence type="inferred from homology"/>
<feature type="transmembrane region" description="Helical" evidence="7">
    <location>
        <begin position="76"/>
        <end position="95"/>
    </location>
</feature>
<accession>A0A1X1T8G0</accession>
<evidence type="ECO:0000256" key="1">
    <source>
        <dbReference type="ARBA" id="ARBA00004651"/>
    </source>
</evidence>
<dbReference type="GO" id="GO:0005886">
    <property type="term" value="C:plasma membrane"/>
    <property type="evidence" value="ECO:0007669"/>
    <property type="project" value="UniProtKB-SubCell"/>
</dbReference>
<name>A0A1X1T8G0_9MYCO</name>
<feature type="transmembrane region" description="Helical" evidence="7">
    <location>
        <begin position="514"/>
        <end position="532"/>
    </location>
</feature>
<evidence type="ECO:0000256" key="5">
    <source>
        <dbReference type="ARBA" id="ARBA00023136"/>
    </source>
</evidence>
<dbReference type="STRING" id="126673.AWC01_10340"/>
<evidence type="ECO:0000313" key="9">
    <source>
        <dbReference type="EMBL" id="BBZ09745.1"/>
    </source>
</evidence>
<evidence type="ECO:0000256" key="6">
    <source>
        <dbReference type="ARBA" id="ARBA00043993"/>
    </source>
</evidence>
<keyword evidence="5 7" id="KW-0472">Membrane</keyword>
<dbReference type="Proteomes" id="UP000467201">
    <property type="component" value="Chromosome"/>
</dbReference>
<dbReference type="KEGG" id="mdr:MDOR_39140"/>
<dbReference type="RefSeq" id="WP_085190635.1">
    <property type="nucleotide sequence ID" value="NZ_AP022605.1"/>
</dbReference>
<evidence type="ECO:0000313" key="12">
    <source>
        <dbReference type="Proteomes" id="UP000467201"/>
    </source>
</evidence>
<feature type="transmembrane region" description="Helical" evidence="7">
    <location>
        <begin position="150"/>
        <end position="168"/>
    </location>
</feature>
<keyword evidence="4 7" id="KW-1133">Transmembrane helix</keyword>
<keyword evidence="3 7" id="KW-0812">Transmembrane</keyword>
<dbReference type="AlphaFoldDB" id="A0A1X1T8G0"/>
<evidence type="ECO:0000313" key="10">
    <source>
        <dbReference type="EMBL" id="ORV40861.1"/>
    </source>
</evidence>
<feature type="transmembrane region" description="Helical" evidence="7">
    <location>
        <begin position="101"/>
        <end position="120"/>
    </location>
</feature>
<evidence type="ECO:0000256" key="3">
    <source>
        <dbReference type="ARBA" id="ARBA00022692"/>
    </source>
</evidence>
<dbReference type="EMBL" id="AP022605">
    <property type="protein sequence ID" value="BBZ09745.1"/>
    <property type="molecule type" value="Genomic_DNA"/>
</dbReference>
<dbReference type="InterPro" id="IPR049453">
    <property type="entry name" value="Memb_transporter_dom"/>
</dbReference>
<evidence type="ECO:0000259" key="8">
    <source>
        <dbReference type="Pfam" id="PF13515"/>
    </source>
</evidence>
<protein>
    <submittedName>
        <fullName evidence="10">Fusaric acid resistance protein</fullName>
    </submittedName>
</protein>
<comment type="similarity">
    <text evidence="6">Belongs to the YccS/YhfK family.</text>
</comment>
<evidence type="ECO:0000256" key="2">
    <source>
        <dbReference type="ARBA" id="ARBA00022475"/>
    </source>
</evidence>
<feature type="transmembrane region" description="Helical" evidence="7">
    <location>
        <begin position="436"/>
        <end position="457"/>
    </location>
</feature>
<sequence length="717" mass="76091">MLTPAVLWRRAADRIEHRDPERDALRRATRAGIVMPIAAAVSFTLDGQSQTPMFTIFGSVALLILADFPGNRPARALAYAGLGINGAVLITVGTLVAPYPWLSVGLMFVLGVAVMFAGVLSEIIAAGQRATLLTFVLPACTQPGPIDERLTGWLIALAVCVPAALFLFPPRHHDDLRRHAARVCRKLADCLEGTATTRDVTRAMNALYDTFVNADFRPVALTAGSRALVRVVDDLGWLSDRITDHHGALLGDMKPPIVRVLRDSAAVLRIRDGTARAARAADLDAALTELRAVAHGRYREDIEQILAVPDDATALDVGRTLLGRRTFSATVGVTGRVIRNAALADARPVWARVLGRRLPQTGAADWVMPETTAIAAITKGFVATRAVVLQNSLRTGLGLALAVAVTHVFPVEHGFWVVLGAMSVLRSSALTTGTRVLRAVAGTGIGFVIGVVVIELVGIQPVVMWLLLPVVAFGSAYVPEVASFVAGQAAFTMMVLIIFNVIQPTGWSVGLIRVEDVVVGALVGMTVSMLLWPRGASVMVSLAVDHAAVAGAALLKAAVLRVTRGASETADDRVVTLSHEALEASRTLDDALRQYLSENHGETAAKAPAVGAANRAVRLRGAAELVADVVPPPLGVYPGTRKVLESHADLVPLRLLGRPVARSLPPISDDFVRALRAEAGGSELAVSAALPLVTVAAQLGELELLYPRREEHRTVRS</sequence>
<evidence type="ECO:0000313" key="11">
    <source>
        <dbReference type="Proteomes" id="UP000193564"/>
    </source>
</evidence>
<dbReference type="Pfam" id="PF13515">
    <property type="entry name" value="FUSC_2"/>
    <property type="match status" value="1"/>
</dbReference>
<evidence type="ECO:0000256" key="7">
    <source>
        <dbReference type="SAM" id="Phobius"/>
    </source>
</evidence>
<dbReference type="EMBL" id="LQOS01000028">
    <property type="protein sequence ID" value="ORV40861.1"/>
    <property type="molecule type" value="Genomic_DNA"/>
</dbReference>
<reference evidence="9 12" key="2">
    <citation type="journal article" date="2019" name="Emerg. Microbes Infect.">
        <title>Comprehensive subspecies identification of 175 nontuberculous mycobacteria species based on 7547 genomic profiles.</title>
        <authorList>
            <person name="Matsumoto Y."/>
            <person name="Kinjo T."/>
            <person name="Motooka D."/>
            <person name="Nabeya D."/>
            <person name="Jung N."/>
            <person name="Uechi K."/>
            <person name="Horii T."/>
            <person name="Iida T."/>
            <person name="Fujita J."/>
            <person name="Nakamura S."/>
        </authorList>
    </citation>
    <scope>NUCLEOTIDE SEQUENCE [LARGE SCALE GENOMIC DNA]</scope>
    <source>
        <strain evidence="9 12">JCM 12405</strain>
    </source>
</reference>
<comment type="subcellular location">
    <subcellularLocation>
        <location evidence="1">Cell membrane</location>
        <topology evidence="1">Multi-pass membrane protein</topology>
    </subcellularLocation>
</comment>
<keyword evidence="11" id="KW-1185">Reference proteome</keyword>
<reference evidence="10 11" key="1">
    <citation type="submission" date="2016-01" db="EMBL/GenBank/DDBJ databases">
        <title>The new phylogeny of the genus Mycobacterium.</title>
        <authorList>
            <person name="Tarcisio F."/>
            <person name="Conor M."/>
            <person name="Antonella G."/>
            <person name="Elisabetta G."/>
            <person name="Giulia F.S."/>
            <person name="Sara T."/>
            <person name="Anna F."/>
            <person name="Clotilde B."/>
            <person name="Roberto B."/>
            <person name="Veronica D.S."/>
            <person name="Fabio R."/>
            <person name="Monica P."/>
            <person name="Olivier J."/>
            <person name="Enrico T."/>
            <person name="Nicola S."/>
        </authorList>
    </citation>
    <scope>NUCLEOTIDE SEQUENCE [LARGE SCALE GENOMIC DNA]</scope>
    <source>
        <strain evidence="10 11">DSM 44339</strain>
    </source>
</reference>
<feature type="domain" description="Integral membrane bound transporter" evidence="8">
    <location>
        <begin position="401"/>
        <end position="527"/>
    </location>
</feature>
<evidence type="ECO:0000256" key="4">
    <source>
        <dbReference type="ARBA" id="ARBA00022989"/>
    </source>
</evidence>
<organism evidence="10 11">
    <name type="scientific">Mycolicibacterium doricum</name>
    <dbReference type="NCBI Taxonomy" id="126673"/>
    <lineage>
        <taxon>Bacteria</taxon>
        <taxon>Bacillati</taxon>
        <taxon>Actinomycetota</taxon>
        <taxon>Actinomycetes</taxon>
        <taxon>Mycobacteriales</taxon>
        <taxon>Mycobacteriaceae</taxon>
        <taxon>Mycolicibacterium</taxon>
    </lineage>
</organism>
<dbReference type="OrthoDB" id="4638444at2"/>
<dbReference type="PANTHER" id="PTHR30509">
    <property type="entry name" value="P-HYDROXYBENZOIC ACID EFFLUX PUMP SUBUNIT-RELATED"/>
    <property type="match status" value="1"/>
</dbReference>